<reference evidence="1 2" key="1">
    <citation type="submission" date="2018-10" db="EMBL/GenBank/DDBJ databases">
        <title>Draft genome sequence of Bacillus salarius IM0101, isolated from a hypersaline soil in Inner Mongolia, China.</title>
        <authorList>
            <person name="Yamprayoonswat W."/>
            <person name="Boonvisut S."/>
            <person name="Jumpathong W."/>
            <person name="Sittihan S."/>
            <person name="Ruangsuj P."/>
            <person name="Wanthongcharoen S."/>
            <person name="Thongpramul N."/>
            <person name="Pimmason S."/>
            <person name="Yu B."/>
            <person name="Yasawong M."/>
        </authorList>
    </citation>
    <scope>NUCLEOTIDE SEQUENCE [LARGE SCALE GENOMIC DNA]</scope>
    <source>
        <strain evidence="1 2">IM0101</strain>
    </source>
</reference>
<keyword evidence="2" id="KW-1185">Reference proteome</keyword>
<dbReference type="OrthoDB" id="2973422at2"/>
<comment type="caution">
    <text evidence="1">The sequence shown here is derived from an EMBL/GenBank/DDBJ whole genome shotgun (WGS) entry which is preliminary data.</text>
</comment>
<sequence length="63" mass="7370">MERIQKEQHLYSLQKIEKAIDNAEIALQSPNKQSVSSQPAQSLDRAKQRLNLAWDHHLKQQHI</sequence>
<name>A0A428N4P8_9BACI</name>
<organism evidence="1 2">
    <name type="scientific">Salibacterium salarium</name>
    <dbReference type="NCBI Taxonomy" id="284579"/>
    <lineage>
        <taxon>Bacteria</taxon>
        <taxon>Bacillati</taxon>
        <taxon>Bacillota</taxon>
        <taxon>Bacilli</taxon>
        <taxon>Bacillales</taxon>
        <taxon>Bacillaceae</taxon>
    </lineage>
</organism>
<protein>
    <submittedName>
        <fullName evidence="1">Uncharacterized protein</fullName>
    </submittedName>
</protein>
<gene>
    <name evidence="1" type="ORF">D7Z54_11780</name>
</gene>
<dbReference type="AlphaFoldDB" id="A0A428N4P8"/>
<accession>A0A428N4P8</accession>
<dbReference type="EMBL" id="RBVX01000009">
    <property type="protein sequence ID" value="RSL33296.1"/>
    <property type="molecule type" value="Genomic_DNA"/>
</dbReference>
<evidence type="ECO:0000313" key="2">
    <source>
        <dbReference type="Proteomes" id="UP000275076"/>
    </source>
</evidence>
<proteinExistence type="predicted"/>
<evidence type="ECO:0000313" key="1">
    <source>
        <dbReference type="EMBL" id="RSL33296.1"/>
    </source>
</evidence>
<dbReference type="RefSeq" id="WP_125556052.1">
    <property type="nucleotide sequence ID" value="NZ_RBVX01000009.1"/>
</dbReference>
<dbReference type="Proteomes" id="UP000275076">
    <property type="component" value="Unassembled WGS sequence"/>
</dbReference>